<proteinExistence type="predicted"/>
<organism evidence="2 3">
    <name type="scientific">Georgenia muralis</name>
    <dbReference type="NCBI Taxonomy" id="154117"/>
    <lineage>
        <taxon>Bacteria</taxon>
        <taxon>Bacillati</taxon>
        <taxon>Actinomycetota</taxon>
        <taxon>Actinomycetes</taxon>
        <taxon>Micrococcales</taxon>
        <taxon>Bogoriellaceae</taxon>
        <taxon>Georgenia</taxon>
    </lineage>
</organism>
<keyword evidence="3" id="KW-1185">Reference proteome</keyword>
<evidence type="ECO:0000259" key="1">
    <source>
        <dbReference type="Pfam" id="PF13349"/>
    </source>
</evidence>
<comment type="caution">
    <text evidence="2">The sequence shown here is derived from an EMBL/GenBank/DDBJ whole genome shotgun (WGS) entry which is preliminary data.</text>
</comment>
<name>A0A3N4YZU6_9MICO</name>
<feature type="domain" description="DUF4097" evidence="1">
    <location>
        <begin position="31"/>
        <end position="224"/>
    </location>
</feature>
<gene>
    <name evidence="2" type="ORF">EDD32_0240</name>
</gene>
<dbReference type="Proteomes" id="UP000280726">
    <property type="component" value="Unassembled WGS sequence"/>
</dbReference>
<evidence type="ECO:0000313" key="2">
    <source>
        <dbReference type="EMBL" id="RPF25827.1"/>
    </source>
</evidence>
<dbReference type="AlphaFoldDB" id="A0A3N4YZU6"/>
<reference evidence="2 3" key="1">
    <citation type="submission" date="2018-11" db="EMBL/GenBank/DDBJ databases">
        <title>Sequencing the genomes of 1000 actinobacteria strains.</title>
        <authorList>
            <person name="Klenk H.-P."/>
        </authorList>
    </citation>
    <scope>NUCLEOTIDE SEQUENCE [LARGE SCALE GENOMIC DNA]</scope>
    <source>
        <strain evidence="2 3">DSM 14418</strain>
    </source>
</reference>
<dbReference type="Pfam" id="PF13349">
    <property type="entry name" value="DUF4097"/>
    <property type="match status" value="1"/>
</dbReference>
<protein>
    <recommendedName>
        <fullName evidence="1">DUF4097 domain-containing protein</fullName>
    </recommendedName>
</protein>
<accession>A0A3N4YZU6</accession>
<dbReference type="InterPro" id="IPR025164">
    <property type="entry name" value="Toastrack_DUF4097"/>
</dbReference>
<evidence type="ECO:0000313" key="3">
    <source>
        <dbReference type="Proteomes" id="UP000280726"/>
    </source>
</evidence>
<dbReference type="RefSeq" id="WP_123913895.1">
    <property type="nucleotide sequence ID" value="NZ_RKRA01000001.1"/>
</dbReference>
<dbReference type="OrthoDB" id="3232569at2"/>
<dbReference type="EMBL" id="RKRA01000001">
    <property type="protein sequence ID" value="RPF25827.1"/>
    <property type="molecule type" value="Genomic_DNA"/>
</dbReference>
<sequence>MATRSWIVPGPARHDVEGVDALRVQLVAGSVSVHGHDSDHVHVEVAEVTGNPLEISVEGTRLSIGYPTLGWDGWARRLGSYSSSDVASLTVHVPHGTTVHVATATADATVSDVAEDLTLMTASAALRVLRCRGAATLRSASGTVEVSDHVGPVRVSTAAARTEVTGELPRTEVTSVAGSISVTTTAHSAMADLATVSGAMRVQLPAGTGLSMTARTVTGQVRVDGVDRRPGGLTPTTVEDRGDGAVCFLTTRSVAGSLDVVRGALGTSA</sequence>